<dbReference type="InterPro" id="IPR000889">
    <property type="entry name" value="Glutathione_peroxidase"/>
</dbReference>
<evidence type="ECO:0000256" key="5">
    <source>
        <dbReference type="RuleBase" id="RU000499"/>
    </source>
</evidence>
<evidence type="ECO:0000256" key="3">
    <source>
        <dbReference type="ARBA" id="ARBA00022933"/>
    </source>
</evidence>
<dbReference type="Gene3D" id="3.40.30.10">
    <property type="entry name" value="Glutaredoxin"/>
    <property type="match status" value="1"/>
</dbReference>
<dbReference type="PROSITE" id="PS51355">
    <property type="entry name" value="GLUTATHIONE_PEROXID_3"/>
    <property type="match status" value="1"/>
</dbReference>
<dbReference type="InterPro" id="IPR029760">
    <property type="entry name" value="GPX_CS"/>
</dbReference>
<name>A0AAD9QD16_ACRCE</name>
<dbReference type="GO" id="GO:0004601">
    <property type="term" value="F:peroxidase activity"/>
    <property type="evidence" value="ECO:0007669"/>
    <property type="project" value="UniProtKB-KW"/>
</dbReference>
<evidence type="ECO:0000313" key="7">
    <source>
        <dbReference type="Proteomes" id="UP001249851"/>
    </source>
</evidence>
<comment type="caution">
    <text evidence="6">The sequence shown here is derived from an EMBL/GenBank/DDBJ whole genome shotgun (WGS) entry which is preliminary data.</text>
</comment>
<dbReference type="PRINTS" id="PR01011">
    <property type="entry name" value="GLUTPROXDASE"/>
</dbReference>
<dbReference type="CDD" id="cd00340">
    <property type="entry name" value="GSH_Peroxidase"/>
    <property type="match status" value="1"/>
</dbReference>
<dbReference type="PANTHER" id="PTHR11592:SF134">
    <property type="entry name" value="PHOSPHOLIPID HYDROPEROXIDE GLUTATHIONE PEROXIDASE"/>
    <property type="match status" value="1"/>
</dbReference>
<dbReference type="InterPro" id="IPR036249">
    <property type="entry name" value="Thioredoxin-like_sf"/>
</dbReference>
<dbReference type="EMBL" id="JARQWQ010000042">
    <property type="protein sequence ID" value="KAK2558975.1"/>
    <property type="molecule type" value="Genomic_DNA"/>
</dbReference>
<evidence type="ECO:0000256" key="1">
    <source>
        <dbReference type="ARBA" id="ARBA00006926"/>
    </source>
</evidence>
<accession>A0AAD9QD16</accession>
<sequence>MFGLNRLLFIPFKVGCSNSQVVKYFVFSLTSLGLFKATMANTAPPNTIFNFEVKDIDGSPVQLSKYEGLTKTNYIQLTELHTKYAEKGLRILAFPCNQFGGQEPGSNEEIKKFAKGYDVKFDMFSKIDVNGANADPLYVFLKNAKHGTLTNNIKWNFTKFLCDKHGVPVKRYSPTTKPLDISKDIENELSKA</sequence>
<comment type="similarity">
    <text evidence="1 5">Belongs to the glutathione peroxidase family.</text>
</comment>
<evidence type="ECO:0000256" key="2">
    <source>
        <dbReference type="ARBA" id="ARBA00022559"/>
    </source>
</evidence>
<reference evidence="6" key="1">
    <citation type="journal article" date="2023" name="G3 (Bethesda)">
        <title>Whole genome assembly and annotation of the endangered Caribbean coral Acropora cervicornis.</title>
        <authorList>
            <person name="Selwyn J.D."/>
            <person name="Vollmer S.V."/>
        </authorList>
    </citation>
    <scope>NUCLEOTIDE SEQUENCE</scope>
    <source>
        <strain evidence="6">K2</strain>
    </source>
</reference>
<gene>
    <name evidence="6" type="ORF">P5673_018603</name>
</gene>
<dbReference type="GO" id="GO:0006979">
    <property type="term" value="P:response to oxidative stress"/>
    <property type="evidence" value="ECO:0007669"/>
    <property type="project" value="InterPro"/>
</dbReference>
<reference evidence="6" key="2">
    <citation type="journal article" date="2023" name="Science">
        <title>Genomic signatures of disease resistance in endangered staghorn corals.</title>
        <authorList>
            <person name="Vollmer S.V."/>
            <person name="Selwyn J.D."/>
            <person name="Despard B.A."/>
            <person name="Roesel C.L."/>
        </authorList>
    </citation>
    <scope>NUCLEOTIDE SEQUENCE</scope>
    <source>
        <strain evidence="6">K2</strain>
    </source>
</reference>
<evidence type="ECO:0000256" key="4">
    <source>
        <dbReference type="ARBA" id="ARBA00023002"/>
    </source>
</evidence>
<keyword evidence="7" id="KW-1185">Reference proteome</keyword>
<organism evidence="6 7">
    <name type="scientific">Acropora cervicornis</name>
    <name type="common">Staghorn coral</name>
    <dbReference type="NCBI Taxonomy" id="6130"/>
    <lineage>
        <taxon>Eukaryota</taxon>
        <taxon>Metazoa</taxon>
        <taxon>Cnidaria</taxon>
        <taxon>Anthozoa</taxon>
        <taxon>Hexacorallia</taxon>
        <taxon>Scleractinia</taxon>
        <taxon>Astrocoeniina</taxon>
        <taxon>Acroporidae</taxon>
        <taxon>Acropora</taxon>
    </lineage>
</organism>
<protein>
    <recommendedName>
        <fullName evidence="5">Glutathione peroxidase</fullName>
    </recommendedName>
</protein>
<dbReference type="PIRSF" id="PIRSF000303">
    <property type="entry name" value="Glutathion_perox"/>
    <property type="match status" value="1"/>
</dbReference>
<keyword evidence="4 5" id="KW-0560">Oxidoreductase</keyword>
<dbReference type="FunFam" id="3.40.30.10:FF:000545">
    <property type="entry name" value="Glutathione peroxidase"/>
    <property type="match status" value="1"/>
</dbReference>
<keyword evidence="3" id="KW-0712">Selenocysteine</keyword>
<evidence type="ECO:0000313" key="6">
    <source>
        <dbReference type="EMBL" id="KAK2558975.1"/>
    </source>
</evidence>
<dbReference type="AlphaFoldDB" id="A0AAD9QD16"/>
<dbReference type="Pfam" id="PF00255">
    <property type="entry name" value="GSHPx"/>
    <property type="match status" value="1"/>
</dbReference>
<proteinExistence type="inferred from homology"/>
<dbReference type="PROSITE" id="PS00763">
    <property type="entry name" value="GLUTATHIONE_PEROXID_2"/>
    <property type="match status" value="1"/>
</dbReference>
<dbReference type="PANTHER" id="PTHR11592">
    <property type="entry name" value="GLUTATHIONE PEROXIDASE"/>
    <property type="match status" value="1"/>
</dbReference>
<keyword evidence="2 5" id="KW-0575">Peroxidase</keyword>
<dbReference type="Proteomes" id="UP001249851">
    <property type="component" value="Unassembled WGS sequence"/>
</dbReference>
<dbReference type="SUPFAM" id="SSF52833">
    <property type="entry name" value="Thioredoxin-like"/>
    <property type="match status" value="1"/>
</dbReference>